<proteinExistence type="inferred from homology"/>
<feature type="region of interest" description="Disordered" evidence="4">
    <location>
        <begin position="77"/>
        <end position="101"/>
    </location>
</feature>
<evidence type="ECO:0000256" key="2">
    <source>
        <dbReference type="ARBA" id="ARBA00023054"/>
    </source>
</evidence>
<keyword evidence="5" id="KW-1185">Reference proteome</keyword>
<feature type="coiled-coil region" evidence="3">
    <location>
        <begin position="682"/>
        <end position="811"/>
    </location>
</feature>
<dbReference type="GeneID" id="108674263"/>
<feature type="compositionally biased region" description="Low complexity" evidence="4">
    <location>
        <begin position="473"/>
        <end position="492"/>
    </location>
</feature>
<dbReference type="InterPro" id="IPR019139">
    <property type="entry name" value="LRRFIP1/2"/>
</dbReference>
<evidence type="ECO:0000313" key="5">
    <source>
        <dbReference type="Proteomes" id="UP000694843"/>
    </source>
</evidence>
<dbReference type="PANTHER" id="PTHR19212">
    <property type="entry name" value="LEUCINE RICH REPEAT IN FLII INTERACTING PROTEIN"/>
    <property type="match status" value="1"/>
</dbReference>
<protein>
    <submittedName>
        <fullName evidence="6">Myosin-1 isoform X3</fullName>
    </submittedName>
</protein>
<evidence type="ECO:0000256" key="1">
    <source>
        <dbReference type="ARBA" id="ARBA00008275"/>
    </source>
</evidence>
<accession>A0A979FH98</accession>
<dbReference type="GO" id="GO:0006355">
    <property type="term" value="P:regulation of DNA-templated transcription"/>
    <property type="evidence" value="ECO:0007669"/>
    <property type="project" value="InterPro"/>
</dbReference>
<feature type="region of interest" description="Disordered" evidence="4">
    <location>
        <begin position="297"/>
        <end position="371"/>
    </location>
</feature>
<feature type="region of interest" description="Disordered" evidence="4">
    <location>
        <begin position="1"/>
        <end position="28"/>
    </location>
</feature>
<reference evidence="6" key="1">
    <citation type="submission" date="2025-08" db="UniProtKB">
        <authorList>
            <consortium name="RefSeq"/>
        </authorList>
    </citation>
    <scope>IDENTIFICATION</scope>
    <source>
        <tissue evidence="6">Whole organism</tissue>
    </source>
</reference>
<feature type="region of interest" description="Disordered" evidence="4">
    <location>
        <begin position="449"/>
        <end position="527"/>
    </location>
</feature>
<organism evidence="5 6">
    <name type="scientific">Hyalella azteca</name>
    <name type="common">Amphipod</name>
    <dbReference type="NCBI Taxonomy" id="294128"/>
    <lineage>
        <taxon>Eukaryota</taxon>
        <taxon>Metazoa</taxon>
        <taxon>Ecdysozoa</taxon>
        <taxon>Arthropoda</taxon>
        <taxon>Crustacea</taxon>
        <taxon>Multicrustacea</taxon>
        <taxon>Malacostraca</taxon>
        <taxon>Eumalacostraca</taxon>
        <taxon>Peracarida</taxon>
        <taxon>Amphipoda</taxon>
        <taxon>Senticaudata</taxon>
        <taxon>Talitrida</taxon>
        <taxon>Talitroidea</taxon>
        <taxon>Hyalellidae</taxon>
        <taxon>Hyalella</taxon>
    </lineage>
</organism>
<dbReference type="AlphaFoldDB" id="A0A979FH98"/>
<evidence type="ECO:0000256" key="4">
    <source>
        <dbReference type="SAM" id="MobiDB-lite"/>
    </source>
</evidence>
<keyword evidence="2 3" id="KW-0175">Coiled coil</keyword>
<dbReference type="Proteomes" id="UP000694843">
    <property type="component" value="Unplaced"/>
</dbReference>
<dbReference type="RefSeq" id="XP_047736320.1">
    <property type="nucleotide sequence ID" value="XM_047880364.1"/>
</dbReference>
<dbReference type="PANTHER" id="PTHR19212:SF0">
    <property type="entry name" value="LD07988P"/>
    <property type="match status" value="1"/>
</dbReference>
<name>A0A979FH98_HYAAZ</name>
<dbReference type="Pfam" id="PF09738">
    <property type="entry name" value="LRRFIP"/>
    <property type="match status" value="1"/>
</dbReference>
<feature type="compositionally biased region" description="Polar residues" evidence="4">
    <location>
        <begin position="303"/>
        <end position="330"/>
    </location>
</feature>
<evidence type="ECO:0000313" key="6">
    <source>
        <dbReference type="RefSeq" id="XP_047736320.1"/>
    </source>
</evidence>
<evidence type="ECO:0000256" key="3">
    <source>
        <dbReference type="SAM" id="Coils"/>
    </source>
</evidence>
<sequence>MDARSSSRSSRAYTRSMTSSLEYSSSSIAHSVRKYSSPALSANLFRSYSSSKNGNGLATYSSLSFFPLGKRNENLPSDSGYWSSSSTPKSQTRASSETPSVVCSVQKEDISSVMSRYLPGGYVRDTNSKPNRAGSMSNLSLSLMSSLTSLSCGSSNFMASSVLDKRASRKRRELLASTRATSVERSNADVPIYSRRQSSVDRTESPFCEAGLSQRLSKSRSGSLGRMSPELECVRISAREELKQASSSRALSSLGTFDSSDVVVKATKRRDDEEDPSGLLKIQEGLARVTEALNRHQWEESKSSVGNRPSIYSFSGASEEVPTTNKTLNRPKSGLIELDRSSTYSGPRDDTRRYSLSRNPLPHRSSYGPDKVDDIVTASLLTFKKSEGSISGRRPWRRGRIATHAFTNDLDERSASLAQSQSIHAAEARLAQRRAARAEARELRLRELEKQQQQNPENNDDASDVSDGGSGGRSSSTRATSAAATACTNSVAGHHHTPGTVPPPPPLPQYTRHSSEESNPDDPASSKDLRELEEKFRGAMISNAQLDNEKTQLTYQVELLKDVRADITEQLTQLKKEHKKKCSEHEQLRKVYAKLQEESRKLRRVLEQRDELIQEYGLVVVGGVAEEDEEDDEADEDLVAREETEDGLVLPRPVPMKRVLLSQEAAEILEKGAAKGSLEWRLRRVVEHKRELEDELRRVNLELEEQVNNQRLNNCLDSNIQKEANKTVNEYKFRVQRAEAEVSSLQANVNRLEVLVTRYKTQVEELEKSEEELKVEKRKLQRELREAQGRLEELETTNSHLLRRFEKLKNARSNLLKDLSQDPV</sequence>
<gene>
    <name evidence="6" type="primary">LOC108674263</name>
</gene>
<feature type="coiled-coil region" evidence="3">
    <location>
        <begin position="529"/>
        <end position="615"/>
    </location>
</feature>
<dbReference type="Gene3D" id="1.20.5.4090">
    <property type="match status" value="1"/>
</dbReference>
<comment type="similarity">
    <text evidence="1">Belongs to the LRRFIP family.</text>
</comment>